<reference evidence="1" key="1">
    <citation type="submission" date="2012-11" db="EMBL/GenBank/DDBJ databases">
        <title>Dependencies among metagenomic species, viruses, plasmids and units of genetic variation.</title>
        <authorList>
            <person name="Nielsen H.B."/>
            <person name="Almeida M."/>
            <person name="Juncker A.S."/>
            <person name="Rasmussen S."/>
            <person name="Li J."/>
            <person name="Sunagawa S."/>
            <person name="Plichta D."/>
            <person name="Gautier L."/>
            <person name="Le Chatelier E."/>
            <person name="Peletier E."/>
            <person name="Bonde I."/>
            <person name="Nielsen T."/>
            <person name="Manichanh C."/>
            <person name="Arumugam M."/>
            <person name="Batto J."/>
            <person name="Santos M.B.Q.D."/>
            <person name="Blom N."/>
            <person name="Borruel N."/>
            <person name="Burgdorf K.S."/>
            <person name="Boumezbeur F."/>
            <person name="Casellas F."/>
            <person name="Dore J."/>
            <person name="Guarner F."/>
            <person name="Hansen T."/>
            <person name="Hildebrand F."/>
            <person name="Kaas R.S."/>
            <person name="Kennedy S."/>
            <person name="Kristiansen K."/>
            <person name="Kultima J.R."/>
            <person name="Leonard P."/>
            <person name="Levenez F."/>
            <person name="Lund O."/>
            <person name="Moumen B."/>
            <person name="Le Paslier D."/>
            <person name="Pons N."/>
            <person name="Pedersen O."/>
            <person name="Prifti E."/>
            <person name="Qin J."/>
            <person name="Raes J."/>
            <person name="Tap J."/>
            <person name="Tims S."/>
            <person name="Ussery D.W."/>
            <person name="Yamada T."/>
            <person name="MetaHit consortium"/>
            <person name="Renault P."/>
            <person name="Sicheritz-Ponten T."/>
            <person name="Bork P."/>
            <person name="Wang J."/>
            <person name="Brunak S."/>
            <person name="Ehrlich S.D."/>
        </authorList>
    </citation>
    <scope>NUCLEOTIDE SEQUENCE [LARGE SCALE GENOMIC DNA]</scope>
</reference>
<name>R7MYK5_MEGEL</name>
<dbReference type="AlphaFoldDB" id="R7MYK5"/>
<proteinExistence type="predicted"/>
<accession>R7MYK5</accession>
<dbReference type="AntiFam" id="ANF00142">
    <property type="entry name" value="Shadow ORF (opposite yadG)"/>
</dbReference>
<protein>
    <submittedName>
        <fullName evidence="1">Uncharacterized protein</fullName>
    </submittedName>
</protein>
<organism evidence="1">
    <name type="scientific">Megasphaera elsdenii CAG:570</name>
    <dbReference type="NCBI Taxonomy" id="1263087"/>
    <lineage>
        <taxon>Bacteria</taxon>
        <taxon>Bacillati</taxon>
        <taxon>Bacillota</taxon>
        <taxon>Negativicutes</taxon>
        <taxon>Veillonellales</taxon>
        <taxon>Veillonellaceae</taxon>
        <taxon>Megasphaera</taxon>
    </lineage>
</organism>
<sequence>MERIHDFLAADGVKHGRRFVQDDAVTLHGQDTGNGDALLLAAAQEVRPVFGINSHIDAAQGITDTGLDFIRRDAQVFRPKSHVFFDDGGDDLVIRILEDHAHVLAYLPDIGGVIGPHAADFTRAGRRRQEDIEMLGQRRLAGTVGPDDGDKFALADFQGNILQGIDHLAVFIFIGMAEMIRFNHRFCHTNSLVIHG</sequence>
<gene>
    <name evidence="1" type="ORF">BN715_01683</name>
</gene>
<evidence type="ECO:0000313" key="1">
    <source>
        <dbReference type="EMBL" id="CDF05426.1"/>
    </source>
</evidence>
<dbReference type="AntiFam" id="ANF00095">
    <property type="entry name" value="Shadow ORF (opposite ABC transporters)"/>
</dbReference>
<comment type="caution">
    <text evidence="1">The sequence shown here is derived from an EMBL/GenBank/DDBJ whole genome shotgun (WGS) entry which is preliminary data.</text>
</comment>
<dbReference type="Proteomes" id="UP000017908">
    <property type="component" value="Unassembled WGS sequence"/>
</dbReference>
<dbReference type="EMBL" id="CBKE010000267">
    <property type="protein sequence ID" value="CDF05426.1"/>
    <property type="molecule type" value="Genomic_DNA"/>
</dbReference>